<organism evidence="1 2">
    <name type="scientific">Mytilus edulis</name>
    <name type="common">Blue mussel</name>
    <dbReference type="NCBI Taxonomy" id="6550"/>
    <lineage>
        <taxon>Eukaryota</taxon>
        <taxon>Metazoa</taxon>
        <taxon>Spiralia</taxon>
        <taxon>Lophotrochozoa</taxon>
        <taxon>Mollusca</taxon>
        <taxon>Bivalvia</taxon>
        <taxon>Autobranchia</taxon>
        <taxon>Pteriomorphia</taxon>
        <taxon>Mytilida</taxon>
        <taxon>Mytiloidea</taxon>
        <taxon>Mytilidae</taxon>
        <taxon>Mytilinae</taxon>
        <taxon>Mytilus</taxon>
    </lineage>
</organism>
<proteinExistence type="predicted"/>
<evidence type="ECO:0000313" key="2">
    <source>
        <dbReference type="Proteomes" id="UP000683360"/>
    </source>
</evidence>
<dbReference type="EMBL" id="CAJPWZ010003331">
    <property type="protein sequence ID" value="CAG2257662.1"/>
    <property type="molecule type" value="Genomic_DNA"/>
</dbReference>
<gene>
    <name evidence="1" type="ORF">MEDL_69015</name>
</gene>
<name>A0A8S3VQB1_MYTED</name>
<reference evidence="1" key="1">
    <citation type="submission" date="2021-03" db="EMBL/GenBank/DDBJ databases">
        <authorList>
            <person name="Bekaert M."/>
        </authorList>
    </citation>
    <scope>NUCLEOTIDE SEQUENCE</scope>
</reference>
<keyword evidence="2" id="KW-1185">Reference proteome</keyword>
<dbReference type="Proteomes" id="UP000683360">
    <property type="component" value="Unassembled WGS sequence"/>
</dbReference>
<evidence type="ECO:0000313" key="1">
    <source>
        <dbReference type="EMBL" id="CAG2257662.1"/>
    </source>
</evidence>
<protein>
    <submittedName>
        <fullName evidence="1">Uncharacterized protein</fullName>
    </submittedName>
</protein>
<accession>A0A8S3VQB1</accession>
<comment type="caution">
    <text evidence="1">The sequence shown here is derived from an EMBL/GenBank/DDBJ whole genome shotgun (WGS) entry which is preliminary data.</text>
</comment>
<dbReference type="AlphaFoldDB" id="A0A8S3VQB1"/>
<dbReference type="OrthoDB" id="6112914at2759"/>
<sequence length="534" mass="62031">MSANRSESLHFYDYLCRKIGSEKVVKGRRLTFIAFDSLNHNIISSGSRSEGLDLKGSDIDIMNIDTNIKVYESEKDDVEGRHPALLMDTSETQPCFTHLNLQRYKHYRPPKFFSKMLEQHGNQCPLFNIVEQHGMKYLLSNKLYKQNLSKHQGTTKLGLTKIHGPCLSDVNGDYDLAITELEKKAKLINLLKKLYQQGIQCVSASETLHDYTRYPTGTYTIKQLNMTPRSVYDVLEILKCLPHSYHESGLIQLLNRLLHHCKTDLSCDHFLYFISKAYQYVPQIPYAQQQKNNKQQYYKYKYDLSRLLIGLHSDAVAGWSMLSSFFYVHEHYFTSLELINYALSKYTDEKCTNIFSNHSTHRRTYVTPKEQAALDLVKKERLITILKSSTINYAHFSCKSQIIPKELQQDVIKSDGCFHPLVYAYFLRFLCCYHLHDQFSCEDAMQQIARATFETRPTENSMNRLCFQSLIIFGIAVQMTGRLDIAKLYFKELAKMDMDVYTSAAIKLSELTQSQDHYCDVDVYELIFNFINSC</sequence>